<evidence type="ECO:0000313" key="3">
    <source>
        <dbReference type="Proteomes" id="UP000024635"/>
    </source>
</evidence>
<dbReference type="AlphaFoldDB" id="A0A016WLK9"/>
<keyword evidence="3" id="KW-1185">Reference proteome</keyword>
<sequence length="142" mass="16912">MQHDLDELKDEVWRQAGVLKERMEALERSQSNTALRILESITQKHSATLSKIEEVAESRSTSSEERSYSDDDHSGRRYEEKREDRAQRNQNSMSKHQLEELLHECERELQEMDRFLQNKKVRASVWGPEYEEQRVLYDVCVL</sequence>
<dbReference type="EMBL" id="JARK01000209">
    <property type="protein sequence ID" value="EYC40515.1"/>
    <property type="molecule type" value="Genomic_DNA"/>
</dbReference>
<feature type="compositionally biased region" description="Basic and acidic residues" evidence="1">
    <location>
        <begin position="51"/>
        <end position="87"/>
    </location>
</feature>
<accession>A0A016WLK9</accession>
<dbReference type="Proteomes" id="UP000024635">
    <property type="component" value="Unassembled WGS sequence"/>
</dbReference>
<feature type="region of interest" description="Disordered" evidence="1">
    <location>
        <begin position="45"/>
        <end position="99"/>
    </location>
</feature>
<gene>
    <name evidence="2" type="primary">Acey_s0609.g619</name>
    <name evidence="2" type="ORF">Y032_0609g619</name>
</gene>
<reference evidence="3" key="1">
    <citation type="journal article" date="2015" name="Nat. Genet.">
        <title>The genome and transcriptome of the zoonotic hookworm Ancylostoma ceylanicum identify infection-specific gene families.</title>
        <authorList>
            <person name="Schwarz E.M."/>
            <person name="Hu Y."/>
            <person name="Antoshechkin I."/>
            <person name="Miller M.M."/>
            <person name="Sternberg P.W."/>
            <person name="Aroian R.V."/>
        </authorList>
    </citation>
    <scope>NUCLEOTIDE SEQUENCE</scope>
    <source>
        <strain evidence="3">HY135</strain>
    </source>
</reference>
<name>A0A016WLK9_9BILA</name>
<protein>
    <submittedName>
        <fullName evidence="2">Uncharacterized protein</fullName>
    </submittedName>
</protein>
<evidence type="ECO:0000256" key="1">
    <source>
        <dbReference type="SAM" id="MobiDB-lite"/>
    </source>
</evidence>
<evidence type="ECO:0000313" key="2">
    <source>
        <dbReference type="EMBL" id="EYC40515.1"/>
    </source>
</evidence>
<organism evidence="2 3">
    <name type="scientific">Ancylostoma ceylanicum</name>
    <dbReference type="NCBI Taxonomy" id="53326"/>
    <lineage>
        <taxon>Eukaryota</taxon>
        <taxon>Metazoa</taxon>
        <taxon>Ecdysozoa</taxon>
        <taxon>Nematoda</taxon>
        <taxon>Chromadorea</taxon>
        <taxon>Rhabditida</taxon>
        <taxon>Rhabditina</taxon>
        <taxon>Rhabditomorpha</taxon>
        <taxon>Strongyloidea</taxon>
        <taxon>Ancylostomatidae</taxon>
        <taxon>Ancylostomatinae</taxon>
        <taxon>Ancylostoma</taxon>
    </lineage>
</organism>
<comment type="caution">
    <text evidence="2">The sequence shown here is derived from an EMBL/GenBank/DDBJ whole genome shotgun (WGS) entry which is preliminary data.</text>
</comment>
<proteinExistence type="predicted"/>